<dbReference type="Proteomes" id="UP000265663">
    <property type="component" value="Unassembled WGS sequence"/>
</dbReference>
<sequence>MNRRQGFYALNAGQLVAVMDAHDALQQYCKSTCSFLGEGMRKLSQEVRDMIYDYVLPAEEILIDEMHCGAVALRVLDTKEWINLHQYKCLGNDIVFELVIALYRTRTFVLGSFFKEKKIWHLMSDFLAKDTYGMDVSPAKLVSKVIVLIERNCYMELVCDRVCDRAPLATAVRAAVTVSLEALKVMQHPACVLTIKLHSSWFWLPPSNSIRICRPGSSMIHALHSIVGPLGRLITRHWKIRLHLLPHWYDPDWHEPDRNCIVLTEKDAGNFNFARTEKETVGGLQDFASDWQCGSRERAYWALWLAGLPPNDDTVANAQVTMNGKIPEWVIASKMLRDTMDSIIRNRYPIERTWFDG</sequence>
<evidence type="ECO:0000313" key="1">
    <source>
        <dbReference type="EMBL" id="RMZ68703.1"/>
    </source>
</evidence>
<dbReference type="AlphaFoldDB" id="A0A3M7M2J7"/>
<dbReference type="OrthoDB" id="3693649at2759"/>
<gene>
    <name evidence="1" type="ORF">GMOD_00002508</name>
</gene>
<name>A0A3M7M2J7_9PLEO</name>
<organism evidence="1 2">
    <name type="scientific">Pyrenophora seminiperda CCB06</name>
    <dbReference type="NCBI Taxonomy" id="1302712"/>
    <lineage>
        <taxon>Eukaryota</taxon>
        <taxon>Fungi</taxon>
        <taxon>Dikarya</taxon>
        <taxon>Ascomycota</taxon>
        <taxon>Pezizomycotina</taxon>
        <taxon>Dothideomycetes</taxon>
        <taxon>Pleosporomycetidae</taxon>
        <taxon>Pleosporales</taxon>
        <taxon>Pleosporineae</taxon>
        <taxon>Pleosporaceae</taxon>
        <taxon>Pyrenophora</taxon>
    </lineage>
</organism>
<proteinExistence type="predicted"/>
<keyword evidence="2" id="KW-1185">Reference proteome</keyword>
<accession>A0A3M7M2J7</accession>
<evidence type="ECO:0000313" key="2">
    <source>
        <dbReference type="Proteomes" id="UP000265663"/>
    </source>
</evidence>
<dbReference type="EMBL" id="KE747817">
    <property type="protein sequence ID" value="RMZ68703.1"/>
    <property type="molecule type" value="Genomic_DNA"/>
</dbReference>
<reference evidence="1 2" key="1">
    <citation type="journal article" date="2014" name="PLoS ONE">
        <title>De novo Genome Assembly of the Fungal Plant Pathogen Pyrenophora semeniperda.</title>
        <authorList>
            <person name="Soliai M.M."/>
            <person name="Meyer S.E."/>
            <person name="Udall J.A."/>
            <person name="Elzinga D.E."/>
            <person name="Hermansen R.A."/>
            <person name="Bodily P.M."/>
            <person name="Hart A.A."/>
            <person name="Coleman C.E."/>
        </authorList>
    </citation>
    <scope>NUCLEOTIDE SEQUENCE [LARGE SCALE GENOMIC DNA]</scope>
    <source>
        <strain evidence="1 2">CCB06</strain>
        <tissue evidence="1">Mycelium</tissue>
    </source>
</reference>
<protein>
    <submittedName>
        <fullName evidence="1">Uncharacterized protein</fullName>
    </submittedName>
</protein>